<dbReference type="Proteomes" id="UP000032287">
    <property type="component" value="Unassembled WGS sequence"/>
</dbReference>
<dbReference type="EMBL" id="JWHU01000007">
    <property type="protein sequence ID" value="KIU21613.1"/>
    <property type="molecule type" value="Genomic_DNA"/>
</dbReference>
<evidence type="ECO:0000313" key="1">
    <source>
        <dbReference type="EMBL" id="KIU21613.1"/>
    </source>
</evidence>
<protein>
    <submittedName>
        <fullName evidence="1">Uncharacterized protein</fullName>
    </submittedName>
</protein>
<dbReference type="PATRIC" id="fig|137591.25.peg.667"/>
<sequence>MANNLTIHTPIAFNDLAGNLGRKVEEVSLTIAGNHFDATKSTALSWGLMLAPQSGREIGTLTLADNGIKLQDATGRGIETVAYEDVSRVEVGVLQSLSRYSSAVLPYRHFWTFIEITLRDTRVLQFINANLAAAPVLLTYLKKQAVREVVDPFELVDLTSTEVSTYVTQHFESQAKLVNYPETVAGLGN</sequence>
<organism evidence="1 2">
    <name type="scientific">Weissella cibaria</name>
    <dbReference type="NCBI Taxonomy" id="137591"/>
    <lineage>
        <taxon>Bacteria</taxon>
        <taxon>Bacillati</taxon>
        <taxon>Bacillota</taxon>
        <taxon>Bacilli</taxon>
        <taxon>Lactobacillales</taxon>
        <taxon>Lactobacillaceae</taxon>
        <taxon>Weissella</taxon>
    </lineage>
</organism>
<comment type="caution">
    <text evidence="1">The sequence shown here is derived from an EMBL/GenBank/DDBJ whole genome shotgun (WGS) entry which is preliminary data.</text>
</comment>
<gene>
    <name evidence="1" type="ORF">QX99_00694</name>
</gene>
<reference evidence="1 2" key="1">
    <citation type="journal article" date="2015" name="Microbiology (Mosc.)">
        <title>Genomics of the Weissella cibaria species with an examination of its metabolic traits.</title>
        <authorList>
            <person name="Lynch K.M."/>
            <person name="Lucid A."/>
            <person name="Arendt E.K."/>
            <person name="Sleator R.D."/>
            <person name="Lucey B."/>
            <person name="Coffey A."/>
        </authorList>
    </citation>
    <scope>NUCLEOTIDE SEQUENCE [LARGE SCALE GENOMIC DNA]</scope>
    <source>
        <strain evidence="1 2">MG1</strain>
    </source>
</reference>
<proteinExistence type="predicted"/>
<keyword evidence="2" id="KW-1185">Reference proteome</keyword>
<dbReference type="RefSeq" id="WP_043708128.1">
    <property type="nucleotide sequence ID" value="NZ_JALOCT010000007.1"/>
</dbReference>
<accession>A0A0D1JJT1</accession>
<name>A0A0D1JJT1_9LACO</name>
<dbReference type="STRING" id="137591.AO080_01330"/>
<dbReference type="AlphaFoldDB" id="A0A0D1JJT1"/>
<evidence type="ECO:0000313" key="2">
    <source>
        <dbReference type="Proteomes" id="UP000032287"/>
    </source>
</evidence>